<dbReference type="VEuPathDB" id="ToxoDB:EMH_0067670"/>
<dbReference type="EMBL" id="HG683367">
    <property type="protein sequence ID" value="CDJ31539.1"/>
    <property type="molecule type" value="Genomic_DNA"/>
</dbReference>
<dbReference type="RefSeq" id="XP_013354104.1">
    <property type="nucleotide sequence ID" value="XM_013498650.1"/>
</dbReference>
<organism evidence="2 3">
    <name type="scientific">Eimeria mitis</name>
    <dbReference type="NCBI Taxonomy" id="44415"/>
    <lineage>
        <taxon>Eukaryota</taxon>
        <taxon>Sar</taxon>
        <taxon>Alveolata</taxon>
        <taxon>Apicomplexa</taxon>
        <taxon>Conoidasida</taxon>
        <taxon>Coccidia</taxon>
        <taxon>Eucoccidiorida</taxon>
        <taxon>Eimeriorina</taxon>
        <taxon>Eimeriidae</taxon>
        <taxon>Eimeria</taxon>
    </lineage>
</organism>
<proteinExistence type="predicted"/>
<evidence type="ECO:0000313" key="3">
    <source>
        <dbReference type="Proteomes" id="UP000030744"/>
    </source>
</evidence>
<feature type="transmembrane region" description="Helical" evidence="1">
    <location>
        <begin position="83"/>
        <end position="109"/>
    </location>
</feature>
<protein>
    <submittedName>
        <fullName evidence="2">Uncharacterized protein</fullName>
    </submittedName>
</protein>
<evidence type="ECO:0000256" key="1">
    <source>
        <dbReference type="SAM" id="Phobius"/>
    </source>
</evidence>
<accession>U6K1I1</accession>
<dbReference type="InterPro" id="IPR021691">
    <property type="entry name" value="DUF3273"/>
</dbReference>
<sequence>MWFTTRQEGLDDPRPAMRGPCVDLPTTVFCGGIGGNSFLLRGGFLLQFFSLTCLFISYWASGGSGLFGYQLQGMSEAARSSEGFHIALTVFSGLYMLGATYLVCFQAIAADDAW</sequence>
<dbReference type="OrthoDB" id="396938at2759"/>
<dbReference type="Pfam" id="PF11677">
    <property type="entry name" value="DUF3273"/>
    <property type="match status" value="1"/>
</dbReference>
<keyword evidence="1" id="KW-1133">Transmembrane helix</keyword>
<keyword evidence="1" id="KW-0472">Membrane</keyword>
<reference evidence="2" key="1">
    <citation type="submission" date="2013-10" db="EMBL/GenBank/DDBJ databases">
        <title>Genomic analysis of the causative agents of coccidiosis in chickens.</title>
        <authorList>
            <person name="Reid A.J."/>
            <person name="Blake D."/>
            <person name="Billington K."/>
            <person name="Browne H."/>
            <person name="Dunn M."/>
            <person name="Hung S."/>
            <person name="Kawahara F."/>
            <person name="Miranda-Saavedra D."/>
            <person name="Mourier T."/>
            <person name="Nagra H."/>
            <person name="Otto T.D."/>
            <person name="Rawlings N."/>
            <person name="Sanchez A."/>
            <person name="Sanders M."/>
            <person name="Subramaniam C."/>
            <person name="Tay Y."/>
            <person name="Dear P."/>
            <person name="Doerig C."/>
            <person name="Gruber A."/>
            <person name="Parkinson J."/>
            <person name="Shirley M."/>
            <person name="Wan K.L."/>
            <person name="Berriman M."/>
            <person name="Tomley F."/>
            <person name="Pain A."/>
        </authorList>
    </citation>
    <scope>NUCLEOTIDE SEQUENCE [LARGE SCALE GENOMIC DNA]</scope>
    <source>
        <strain evidence="2">Houghton</strain>
    </source>
</reference>
<dbReference type="Proteomes" id="UP000030744">
    <property type="component" value="Unassembled WGS sequence"/>
</dbReference>
<dbReference type="AlphaFoldDB" id="U6K1I1"/>
<feature type="transmembrane region" description="Helical" evidence="1">
    <location>
        <begin position="44"/>
        <end position="71"/>
    </location>
</feature>
<dbReference type="GeneID" id="25381311"/>
<keyword evidence="1" id="KW-0812">Transmembrane</keyword>
<keyword evidence="3" id="KW-1185">Reference proteome</keyword>
<name>U6K1I1_9EIME</name>
<evidence type="ECO:0000313" key="2">
    <source>
        <dbReference type="EMBL" id="CDJ31539.1"/>
    </source>
</evidence>
<gene>
    <name evidence="2" type="ORF">EMH_0067670</name>
</gene>
<reference evidence="2" key="2">
    <citation type="submission" date="2013-10" db="EMBL/GenBank/DDBJ databases">
        <authorList>
            <person name="Aslett M."/>
        </authorList>
    </citation>
    <scope>NUCLEOTIDE SEQUENCE [LARGE SCALE GENOMIC DNA]</scope>
    <source>
        <strain evidence="2">Houghton</strain>
    </source>
</reference>